<evidence type="ECO:0000313" key="5">
    <source>
        <dbReference type="Proteomes" id="UP000198888"/>
    </source>
</evidence>
<dbReference type="OrthoDB" id="51502at2157"/>
<dbReference type="GeneID" id="35003763"/>
<protein>
    <submittedName>
        <fullName evidence="4">HTH DNA binding domain-containing protein</fullName>
    </submittedName>
</protein>
<evidence type="ECO:0000256" key="1">
    <source>
        <dbReference type="ARBA" id="ARBA00023015"/>
    </source>
</evidence>
<proteinExistence type="predicted"/>
<keyword evidence="2" id="KW-0804">Transcription</keyword>
<name>A0A1H6RQH4_9EURY</name>
<dbReference type="Proteomes" id="UP000198888">
    <property type="component" value="Unassembled WGS sequence"/>
</dbReference>
<dbReference type="AlphaFoldDB" id="A0A1H6RQH4"/>
<dbReference type="PANTHER" id="PTHR34236">
    <property type="entry name" value="DIMETHYL SULFOXIDE REDUCTASE TRANSCRIPTIONAL ACTIVATOR"/>
    <property type="match status" value="1"/>
</dbReference>
<gene>
    <name evidence="4" type="ORF">SAMN05444271_102133</name>
</gene>
<feature type="domain" description="HTH bat-type" evidence="3">
    <location>
        <begin position="150"/>
        <end position="201"/>
    </location>
</feature>
<dbReference type="STRING" id="1073996.SAMN05444271_102133"/>
<dbReference type="RefSeq" id="WP_089670998.1">
    <property type="nucleotide sequence ID" value="NZ_CP024845.1"/>
</dbReference>
<sequence length="222" mass="24400">MTQARLVITLPEQVWIGDVSRAHPDTTFTVLAAVPSDEVGFGLVRIAGPETDSLLSEIESYDQITELSIIQQTDGEATIQFETTMPLLQFSAQASGLPIEMPVTISDGTATVDATGSHERISELGTQLRNFGLEFRIEYIQERLHTSQLLSEKQQELVLAAVEGGYYDTPRSCSLTDLAEEVGIAKSTCSETLHRAEETMIKQFVEDLPTPNESENRIVAPE</sequence>
<accession>A0A2H4Q5Q5</accession>
<reference evidence="4 5" key="1">
    <citation type="submission" date="2016-10" db="EMBL/GenBank/DDBJ databases">
        <authorList>
            <person name="de Groot N.N."/>
        </authorList>
    </citation>
    <scope>NUCLEOTIDE SEQUENCE [LARGE SCALE GENOMIC DNA]</scope>
    <source>
        <strain evidence="4 5">DSM 22187</strain>
    </source>
</reference>
<dbReference type="EMBL" id="FNYR01000002">
    <property type="protein sequence ID" value="SEI54070.1"/>
    <property type="molecule type" value="Genomic_DNA"/>
</dbReference>
<keyword evidence="1" id="KW-0805">Transcription regulation</keyword>
<accession>A0A1H6RQH4</accession>
<evidence type="ECO:0000259" key="3">
    <source>
        <dbReference type="Pfam" id="PF04967"/>
    </source>
</evidence>
<dbReference type="InterPro" id="IPR007050">
    <property type="entry name" value="HTH_bacterioopsin"/>
</dbReference>
<dbReference type="PANTHER" id="PTHR34236:SF1">
    <property type="entry name" value="DIMETHYL SULFOXIDE REDUCTASE TRANSCRIPTIONAL ACTIVATOR"/>
    <property type="match status" value="1"/>
</dbReference>
<keyword evidence="5" id="KW-1185">Reference proteome</keyword>
<dbReference type="Pfam" id="PF04967">
    <property type="entry name" value="HTH_10"/>
    <property type="match status" value="1"/>
</dbReference>
<evidence type="ECO:0000313" key="4">
    <source>
        <dbReference type="EMBL" id="SEI54070.1"/>
    </source>
</evidence>
<organism evidence="4 5">
    <name type="scientific">Halohasta litchfieldiae</name>
    <dbReference type="NCBI Taxonomy" id="1073996"/>
    <lineage>
        <taxon>Archaea</taxon>
        <taxon>Methanobacteriati</taxon>
        <taxon>Methanobacteriota</taxon>
        <taxon>Stenosarchaea group</taxon>
        <taxon>Halobacteria</taxon>
        <taxon>Halobacteriales</taxon>
        <taxon>Haloferacaceae</taxon>
        <taxon>Halohasta</taxon>
    </lineage>
</organism>
<evidence type="ECO:0000256" key="2">
    <source>
        <dbReference type="ARBA" id="ARBA00023163"/>
    </source>
</evidence>
<dbReference type="KEGG" id="hae:halTADL_2995"/>